<name>A0A2G8T2N5_9BURK</name>
<dbReference type="AlphaFoldDB" id="A0A2G8T2N5"/>
<organism evidence="2 3">
    <name type="scientific">Massilia psychrophila</name>
    <dbReference type="NCBI Taxonomy" id="1603353"/>
    <lineage>
        <taxon>Bacteria</taxon>
        <taxon>Pseudomonadati</taxon>
        <taxon>Pseudomonadota</taxon>
        <taxon>Betaproteobacteria</taxon>
        <taxon>Burkholderiales</taxon>
        <taxon>Oxalobacteraceae</taxon>
        <taxon>Telluria group</taxon>
        <taxon>Massilia</taxon>
    </lineage>
</organism>
<evidence type="ECO:0000313" key="3">
    <source>
        <dbReference type="Proteomes" id="UP000228593"/>
    </source>
</evidence>
<keyword evidence="1" id="KW-0812">Transmembrane</keyword>
<feature type="transmembrane region" description="Helical" evidence="1">
    <location>
        <begin position="109"/>
        <end position="125"/>
    </location>
</feature>
<protein>
    <submittedName>
        <fullName evidence="2">Uncharacterized protein</fullName>
    </submittedName>
</protein>
<reference evidence="2 3" key="1">
    <citation type="submission" date="2017-10" db="EMBL/GenBank/DDBJ databases">
        <title>Massilia psychrophilum sp. nov., a novel purple-pigmented bacterium isolated from Tianshan glacier, Xinjiang Municipality, China.</title>
        <authorList>
            <person name="Wang H."/>
        </authorList>
    </citation>
    <scope>NUCLEOTIDE SEQUENCE [LARGE SCALE GENOMIC DNA]</scope>
    <source>
        <strain evidence="2 3">JCM 30813</strain>
    </source>
</reference>
<gene>
    <name evidence="2" type="ORF">CR103_07750</name>
</gene>
<feature type="transmembrane region" description="Helical" evidence="1">
    <location>
        <begin position="52"/>
        <end position="71"/>
    </location>
</feature>
<evidence type="ECO:0000313" key="2">
    <source>
        <dbReference type="EMBL" id="PIL40320.1"/>
    </source>
</evidence>
<dbReference type="Proteomes" id="UP000228593">
    <property type="component" value="Unassembled WGS sequence"/>
</dbReference>
<sequence>MSLVKKMSHAVFGTTRKLRSVLTYWAATALLYSFCCAVVWHQVTGGYIARPAAVLVVSLCLSGVVAFYILLRCAPWLKIPNWKLALAQAQFAIVQALALYAVLDNLGSAMLIGLPVIFVFCAFALRPRQTLWLSAFAVAALGAATAALAWLQPRHHPPFEASIH</sequence>
<dbReference type="RefSeq" id="WP_099915426.1">
    <property type="nucleotide sequence ID" value="NZ_BMHS01000013.1"/>
</dbReference>
<evidence type="ECO:0000256" key="1">
    <source>
        <dbReference type="SAM" id="Phobius"/>
    </source>
</evidence>
<keyword evidence="3" id="KW-1185">Reference proteome</keyword>
<dbReference type="EMBL" id="PDOB01000009">
    <property type="protein sequence ID" value="PIL40320.1"/>
    <property type="molecule type" value="Genomic_DNA"/>
</dbReference>
<proteinExistence type="predicted"/>
<feature type="transmembrane region" description="Helical" evidence="1">
    <location>
        <begin position="83"/>
        <end position="103"/>
    </location>
</feature>
<feature type="transmembrane region" description="Helical" evidence="1">
    <location>
        <begin position="132"/>
        <end position="151"/>
    </location>
</feature>
<keyword evidence="1" id="KW-1133">Transmembrane helix</keyword>
<comment type="caution">
    <text evidence="2">The sequence shown here is derived from an EMBL/GenBank/DDBJ whole genome shotgun (WGS) entry which is preliminary data.</text>
</comment>
<accession>A0A2G8T2N5</accession>
<keyword evidence="1" id="KW-0472">Membrane</keyword>
<feature type="transmembrane region" description="Helical" evidence="1">
    <location>
        <begin position="21"/>
        <end position="40"/>
    </location>
</feature>